<sequence>MSSPSETWGLAVWPRISSISLATRSEPVHSTITLAGALAHFKIAQHARSRFPNIYVLQSKQLRTHARTQRKSRVWPRARSLGGAPGAGAGKAGALVLPLVGQRVMVEPYRAELGAQLEADDGKPPRASAGEGGPVYTCTALVCDALGGLEGRRGHVAPSPAPRGLIDRRDDGRTEGRGVWLVRRA</sequence>
<protein>
    <submittedName>
        <fullName evidence="1">Uncharacterized protein</fullName>
    </submittedName>
</protein>
<dbReference type="EMBL" id="JAKELL010000069">
    <property type="protein sequence ID" value="KAH8985006.1"/>
    <property type="molecule type" value="Genomic_DNA"/>
</dbReference>
<comment type="caution">
    <text evidence="1">The sequence shown here is derived from an EMBL/GenBank/DDBJ whole genome shotgun (WGS) entry which is preliminary data.</text>
</comment>
<evidence type="ECO:0000313" key="2">
    <source>
        <dbReference type="Proteomes" id="UP001201163"/>
    </source>
</evidence>
<keyword evidence="2" id="KW-1185">Reference proteome</keyword>
<dbReference type="Proteomes" id="UP001201163">
    <property type="component" value="Unassembled WGS sequence"/>
</dbReference>
<organism evidence="1 2">
    <name type="scientific">Lactarius akahatsu</name>
    <dbReference type="NCBI Taxonomy" id="416441"/>
    <lineage>
        <taxon>Eukaryota</taxon>
        <taxon>Fungi</taxon>
        <taxon>Dikarya</taxon>
        <taxon>Basidiomycota</taxon>
        <taxon>Agaricomycotina</taxon>
        <taxon>Agaricomycetes</taxon>
        <taxon>Russulales</taxon>
        <taxon>Russulaceae</taxon>
        <taxon>Lactarius</taxon>
    </lineage>
</organism>
<name>A0AAD4LE39_9AGAM</name>
<gene>
    <name evidence="1" type="ORF">EDB92DRAFT_1390320</name>
</gene>
<reference evidence="1" key="1">
    <citation type="submission" date="2022-01" db="EMBL/GenBank/DDBJ databases">
        <title>Comparative genomics reveals a dynamic genome evolution in the ectomycorrhizal milk-cap (Lactarius) mushrooms.</title>
        <authorList>
            <consortium name="DOE Joint Genome Institute"/>
            <person name="Lebreton A."/>
            <person name="Tang N."/>
            <person name="Kuo A."/>
            <person name="LaButti K."/>
            <person name="Drula E."/>
            <person name="Barry K."/>
            <person name="Clum A."/>
            <person name="Lipzen A."/>
            <person name="Mousain D."/>
            <person name="Ng V."/>
            <person name="Wang R."/>
            <person name="Wang X."/>
            <person name="Dai Y."/>
            <person name="Henrissat B."/>
            <person name="Grigoriev I.V."/>
            <person name="Guerin-Laguette A."/>
            <person name="Yu F."/>
            <person name="Martin F.M."/>
        </authorList>
    </citation>
    <scope>NUCLEOTIDE SEQUENCE</scope>
    <source>
        <strain evidence="1">QP</strain>
    </source>
</reference>
<proteinExistence type="predicted"/>
<evidence type="ECO:0000313" key="1">
    <source>
        <dbReference type="EMBL" id="KAH8985006.1"/>
    </source>
</evidence>
<dbReference type="AlphaFoldDB" id="A0AAD4LE39"/>
<accession>A0AAD4LE39</accession>